<accession>A0ACC2XB84</accession>
<protein>
    <submittedName>
        <fullName evidence="1">Uncharacterized protein</fullName>
    </submittedName>
</protein>
<evidence type="ECO:0000313" key="1">
    <source>
        <dbReference type="EMBL" id="KAJ9120296.1"/>
    </source>
</evidence>
<dbReference type="EMBL" id="JASBWU010000007">
    <property type="protein sequence ID" value="KAJ9120296.1"/>
    <property type="molecule type" value="Genomic_DNA"/>
</dbReference>
<dbReference type="Proteomes" id="UP001243375">
    <property type="component" value="Unassembled WGS sequence"/>
</dbReference>
<name>A0ACC2XB84_9TREE</name>
<gene>
    <name evidence="1" type="ORF">QFC22_003196</name>
</gene>
<keyword evidence="2" id="KW-1185">Reference proteome</keyword>
<comment type="caution">
    <text evidence="1">The sequence shown here is derived from an EMBL/GenBank/DDBJ whole genome shotgun (WGS) entry which is preliminary data.</text>
</comment>
<evidence type="ECO:0000313" key="2">
    <source>
        <dbReference type="Proteomes" id="UP001243375"/>
    </source>
</evidence>
<organism evidence="1 2">
    <name type="scientific">Naganishia vaughanmartiniae</name>
    <dbReference type="NCBI Taxonomy" id="1424756"/>
    <lineage>
        <taxon>Eukaryota</taxon>
        <taxon>Fungi</taxon>
        <taxon>Dikarya</taxon>
        <taxon>Basidiomycota</taxon>
        <taxon>Agaricomycotina</taxon>
        <taxon>Tremellomycetes</taxon>
        <taxon>Filobasidiales</taxon>
        <taxon>Filobasidiaceae</taxon>
        <taxon>Naganishia</taxon>
    </lineage>
</organism>
<sequence length="116" mass="13421">MTPITHIVAFKFKPNTSPEDKAGLYKAMMKLKDTCKKEDGKPYILSIKGGREQSKEKYHRGLQVVFVAEFASEEDLDYYVSHDKVHQAFVHRWALEGVVEEGLVLDFKEGWQDEEE</sequence>
<reference evidence="1" key="1">
    <citation type="submission" date="2023-04" db="EMBL/GenBank/DDBJ databases">
        <title>Draft Genome sequencing of Naganishia species isolated from polar environments using Oxford Nanopore Technology.</title>
        <authorList>
            <person name="Leo P."/>
            <person name="Venkateswaran K."/>
        </authorList>
    </citation>
    <scope>NUCLEOTIDE SEQUENCE</scope>
    <source>
        <strain evidence="1">MNA-CCFEE 5425</strain>
    </source>
</reference>
<proteinExistence type="predicted"/>